<accession>A0A6J8AVB6</accession>
<feature type="compositionally biased region" description="Basic and acidic residues" evidence="2">
    <location>
        <begin position="205"/>
        <end position="215"/>
    </location>
</feature>
<gene>
    <name evidence="3" type="ORF">MCOR_12019</name>
</gene>
<evidence type="ECO:0000256" key="1">
    <source>
        <dbReference type="SAM" id="Coils"/>
    </source>
</evidence>
<sequence length="421" mass="47247">MAAHRVETLTPKRVYFVDNLCIICEFSYIQKETTSGGVTIYVSFVGFSYIQKETTSEGVVITNKFTSKKLKLTTERSHTIEKEVAKLQRKTVDDKGVCEKCFRTVERVLRLEKEVEETKNRLLKSKERVELSSRQSDNVQKRLLRSHFSNQAEKNTRSNKSCNVTCNNYVPVKLIPFTEITNLAKYIPIATKPSTLSTVNMCDKNSSKQADDSKTVRRSLGFGSGTDDSNDGEIEKHQPDDLVTGAAAVILKECKELSRKNSGSILQDKIHNGVLTFTCDKFHKELSLRAPNVLKVVSSRISDVPVSPGEKPFIHIMNTEPLAQHSRYNQMSLTQTIPPSMPSVDKPINKNPSGLKCSDFIPSSHDQDLLSEDLTFIVTTSILNDIQQLQNIAKIYPKHLTHQYSAQTGLKTGKNDLSLFA</sequence>
<organism evidence="3 4">
    <name type="scientific">Mytilus coruscus</name>
    <name type="common">Sea mussel</name>
    <dbReference type="NCBI Taxonomy" id="42192"/>
    <lineage>
        <taxon>Eukaryota</taxon>
        <taxon>Metazoa</taxon>
        <taxon>Spiralia</taxon>
        <taxon>Lophotrochozoa</taxon>
        <taxon>Mollusca</taxon>
        <taxon>Bivalvia</taxon>
        <taxon>Autobranchia</taxon>
        <taxon>Pteriomorphia</taxon>
        <taxon>Mytilida</taxon>
        <taxon>Mytiloidea</taxon>
        <taxon>Mytilidae</taxon>
        <taxon>Mytilinae</taxon>
        <taxon>Mytilus</taxon>
    </lineage>
</organism>
<dbReference type="EMBL" id="CACVKT020002054">
    <property type="protein sequence ID" value="CAC5374739.1"/>
    <property type="molecule type" value="Genomic_DNA"/>
</dbReference>
<name>A0A6J8AVB6_MYTCO</name>
<dbReference type="Proteomes" id="UP000507470">
    <property type="component" value="Unassembled WGS sequence"/>
</dbReference>
<protein>
    <submittedName>
        <fullName evidence="3">Uncharacterized protein</fullName>
    </submittedName>
</protein>
<keyword evidence="1" id="KW-0175">Coiled coil</keyword>
<feature type="coiled-coil region" evidence="1">
    <location>
        <begin position="70"/>
        <end position="128"/>
    </location>
</feature>
<proteinExistence type="predicted"/>
<keyword evidence="4" id="KW-1185">Reference proteome</keyword>
<feature type="region of interest" description="Disordered" evidence="2">
    <location>
        <begin position="204"/>
        <end position="237"/>
    </location>
</feature>
<evidence type="ECO:0000313" key="4">
    <source>
        <dbReference type="Proteomes" id="UP000507470"/>
    </source>
</evidence>
<reference evidence="3 4" key="1">
    <citation type="submission" date="2020-06" db="EMBL/GenBank/DDBJ databases">
        <authorList>
            <person name="Li R."/>
            <person name="Bekaert M."/>
        </authorList>
    </citation>
    <scope>NUCLEOTIDE SEQUENCE [LARGE SCALE GENOMIC DNA]</scope>
    <source>
        <strain evidence="4">wild</strain>
    </source>
</reference>
<evidence type="ECO:0000256" key="2">
    <source>
        <dbReference type="SAM" id="MobiDB-lite"/>
    </source>
</evidence>
<dbReference type="AlphaFoldDB" id="A0A6J8AVB6"/>
<evidence type="ECO:0000313" key="3">
    <source>
        <dbReference type="EMBL" id="CAC5374739.1"/>
    </source>
</evidence>